<comment type="caution">
    <text evidence="2">The sequence shown here is derived from an EMBL/GenBank/DDBJ whole genome shotgun (WGS) entry which is preliminary data.</text>
</comment>
<dbReference type="RefSeq" id="WP_109809898.1">
    <property type="nucleotide sequence ID" value="NZ_QGKU01000003.1"/>
</dbReference>
<gene>
    <name evidence="2" type="ORF">DKT77_01115</name>
</gene>
<comment type="similarity">
    <text evidence="1">Belongs to the HyuE racemase family.</text>
</comment>
<accession>A0A2V2LNL6</accession>
<dbReference type="PANTHER" id="PTHR28047:SF5">
    <property type="entry name" value="PROTEIN DCG1"/>
    <property type="match status" value="1"/>
</dbReference>
<evidence type="ECO:0000313" key="3">
    <source>
        <dbReference type="Proteomes" id="UP000245680"/>
    </source>
</evidence>
<keyword evidence="3" id="KW-1185">Reference proteome</keyword>
<dbReference type="OrthoDB" id="9791723at2"/>
<dbReference type="EMBL" id="QGKU01000003">
    <property type="protein sequence ID" value="PWR04597.1"/>
    <property type="molecule type" value="Genomic_DNA"/>
</dbReference>
<dbReference type="GO" id="GO:0047661">
    <property type="term" value="F:amino-acid racemase activity"/>
    <property type="evidence" value="ECO:0007669"/>
    <property type="project" value="InterPro"/>
</dbReference>
<sequence>MRLLIVNPNTSRGVTDHIREAADAAAQPGDAFTTLCPDYGPELIVSHEDAAEAKRAVVDTVRGYCAPCDGIVLASFGNTGAEEVRALRRDIPVMGIATAAFCAARALGGRFGIVTFGKGLVSGLRAKVEEAAMADALLGIAHVEGDQFGDPGTVQRRYHDELADLCAQMHARGAASIVMGGGPLAGLAPKLAKTCPVPIIDGTQAAVNLMRTVVV</sequence>
<evidence type="ECO:0008006" key="4">
    <source>
        <dbReference type="Google" id="ProtNLM"/>
    </source>
</evidence>
<name>A0A2V2LNL6_9RHOB</name>
<organism evidence="2 3">
    <name type="scientific">Meridianimarinicoccus roseus</name>
    <dbReference type="NCBI Taxonomy" id="2072018"/>
    <lineage>
        <taxon>Bacteria</taxon>
        <taxon>Pseudomonadati</taxon>
        <taxon>Pseudomonadota</taxon>
        <taxon>Alphaproteobacteria</taxon>
        <taxon>Rhodobacterales</taxon>
        <taxon>Paracoccaceae</taxon>
        <taxon>Meridianimarinicoccus</taxon>
    </lineage>
</organism>
<protein>
    <recommendedName>
        <fullName evidence="4">Asp/Glu/hydantoin racemase</fullName>
    </recommendedName>
</protein>
<proteinExistence type="inferred from homology"/>
<dbReference type="InterPro" id="IPR053714">
    <property type="entry name" value="Iso_Racemase_Enz_sf"/>
</dbReference>
<reference evidence="2 3" key="1">
    <citation type="submission" date="2018-05" db="EMBL/GenBank/DDBJ databases">
        <title>Rhodobacteraceae gen. nov., sp. nov. isolated from sea water.</title>
        <authorList>
            <person name="Ren Y."/>
        </authorList>
    </citation>
    <scope>NUCLEOTIDE SEQUENCE [LARGE SCALE GENOMIC DNA]</scope>
    <source>
        <strain evidence="2 3">TG-679</strain>
    </source>
</reference>
<dbReference type="Gene3D" id="3.40.50.12500">
    <property type="match status" value="1"/>
</dbReference>
<dbReference type="InterPro" id="IPR052186">
    <property type="entry name" value="Hydantoin_racemase-like"/>
</dbReference>
<evidence type="ECO:0000313" key="2">
    <source>
        <dbReference type="EMBL" id="PWR04597.1"/>
    </source>
</evidence>
<dbReference type="Proteomes" id="UP000245680">
    <property type="component" value="Unassembled WGS sequence"/>
</dbReference>
<dbReference type="AlphaFoldDB" id="A0A2V2LNL6"/>
<dbReference type="Pfam" id="PF01177">
    <property type="entry name" value="Asp_Glu_race"/>
    <property type="match status" value="1"/>
</dbReference>
<evidence type="ECO:0000256" key="1">
    <source>
        <dbReference type="ARBA" id="ARBA00038414"/>
    </source>
</evidence>
<dbReference type="InterPro" id="IPR015942">
    <property type="entry name" value="Asp/Glu/hydantoin_racemase"/>
</dbReference>
<dbReference type="PANTHER" id="PTHR28047">
    <property type="entry name" value="PROTEIN DCG1"/>
    <property type="match status" value="1"/>
</dbReference>